<comment type="caution">
    <text evidence="3">The sequence shown here is derived from an EMBL/GenBank/DDBJ whole genome shotgun (WGS) entry which is preliminary data.</text>
</comment>
<accession>A0A8H4QKT6</accession>
<protein>
    <submittedName>
        <fullName evidence="3">Uncharacterized protein</fullName>
    </submittedName>
</protein>
<dbReference type="AlphaFoldDB" id="A0A8H4QKT6"/>
<feature type="chain" id="PRO_5034852087" evidence="2">
    <location>
        <begin position="22"/>
        <end position="411"/>
    </location>
</feature>
<dbReference type="EMBL" id="JAACJL010000047">
    <property type="protein sequence ID" value="KAF4612758.1"/>
    <property type="molecule type" value="Genomic_DNA"/>
</dbReference>
<feature type="region of interest" description="Disordered" evidence="1">
    <location>
        <begin position="356"/>
        <end position="411"/>
    </location>
</feature>
<sequence length="411" mass="44141">MLVNLTIFLALVFDFAILVTAAKFNNTVYVISNAETPSLQLPGLTPVGLQRDQECLPPIFAPLDVGLVVSCPFDPESGLCSETIATATPIATSLGLNVTTSCGADEETDDDCVSNLLKNFAKISTQSMLIVWDLNGMDDLFENLDVDDDEGGDDDEDDDETPHFDLITAIVKNKVQSVTSQGCPGIDGQAPGTFRPSKFNNTVYIISNAETPSLNLPGFTPIGKRRVENCLPEVFKSLNIGLVVSCPFDEDSGLCSQTIATAAPTAKSLGLSVDTSCGAGEEADDDCVANLLKSYAATSDKSMLVDLNGMDDLFENLDISDGNDNDDDSDSDDEVPHFDVLTAVVQNHVVSTTSQGCEGIDGQAAGTYRESNRQPAKANKKKEDKKKKYRRSKPTLSKKRSILSRITGRWA</sequence>
<evidence type="ECO:0000256" key="1">
    <source>
        <dbReference type="SAM" id="MobiDB-lite"/>
    </source>
</evidence>
<proteinExistence type="predicted"/>
<reference evidence="3 4" key="1">
    <citation type="submission" date="2019-12" db="EMBL/GenBank/DDBJ databases">
        <authorList>
            <person name="Floudas D."/>
            <person name="Bentzer J."/>
            <person name="Ahren D."/>
            <person name="Johansson T."/>
            <person name="Persson P."/>
            <person name="Tunlid A."/>
        </authorList>
    </citation>
    <scope>NUCLEOTIDE SEQUENCE [LARGE SCALE GENOMIC DNA]</scope>
    <source>
        <strain evidence="3 4">CBS 102.39</strain>
    </source>
</reference>
<name>A0A8H4QKT6_9AGAR</name>
<evidence type="ECO:0000256" key="2">
    <source>
        <dbReference type="SAM" id="SignalP"/>
    </source>
</evidence>
<evidence type="ECO:0000313" key="3">
    <source>
        <dbReference type="EMBL" id="KAF4612758.1"/>
    </source>
</evidence>
<feature type="compositionally biased region" description="Basic residues" evidence="1">
    <location>
        <begin position="378"/>
        <end position="402"/>
    </location>
</feature>
<gene>
    <name evidence="3" type="ORF">D9613_011724</name>
</gene>
<dbReference type="Proteomes" id="UP000521872">
    <property type="component" value="Unassembled WGS sequence"/>
</dbReference>
<organism evidence="3 4">
    <name type="scientific">Agrocybe pediades</name>
    <dbReference type="NCBI Taxonomy" id="84607"/>
    <lineage>
        <taxon>Eukaryota</taxon>
        <taxon>Fungi</taxon>
        <taxon>Dikarya</taxon>
        <taxon>Basidiomycota</taxon>
        <taxon>Agaricomycotina</taxon>
        <taxon>Agaricomycetes</taxon>
        <taxon>Agaricomycetidae</taxon>
        <taxon>Agaricales</taxon>
        <taxon>Agaricineae</taxon>
        <taxon>Strophariaceae</taxon>
        <taxon>Agrocybe</taxon>
    </lineage>
</organism>
<evidence type="ECO:0000313" key="4">
    <source>
        <dbReference type="Proteomes" id="UP000521872"/>
    </source>
</evidence>
<keyword evidence="2" id="KW-0732">Signal</keyword>
<feature type="signal peptide" evidence="2">
    <location>
        <begin position="1"/>
        <end position="21"/>
    </location>
</feature>
<keyword evidence="4" id="KW-1185">Reference proteome</keyword>